<keyword evidence="8" id="KW-1185">Reference proteome</keyword>
<keyword evidence="4" id="KW-0520">NAD</keyword>
<dbReference type="InterPro" id="IPR015878">
    <property type="entry name" value="Ado_hCys_hydrolase_NAD-bd"/>
</dbReference>
<dbReference type="EC" id="3.3.1.1" evidence="7"/>
<dbReference type="SUPFAM" id="SSF52283">
    <property type="entry name" value="Formate/glycerate dehydrogenase catalytic domain-like"/>
    <property type="match status" value="1"/>
</dbReference>
<evidence type="ECO:0000256" key="1">
    <source>
        <dbReference type="ARBA" id="ARBA00001911"/>
    </source>
</evidence>
<evidence type="ECO:0000313" key="6">
    <source>
        <dbReference type="EMBL" id="KTC82993.1"/>
    </source>
</evidence>
<dbReference type="OrthoDB" id="9805103at2"/>
<dbReference type="Proteomes" id="UP000255316">
    <property type="component" value="Unassembled WGS sequence"/>
</dbReference>
<protein>
    <submittedName>
        <fullName evidence="7">Adenosylhomocysteinase</fullName>
        <ecNumber evidence="7">3.3.1.1</ecNumber>
    </submittedName>
</protein>
<dbReference type="GO" id="GO:0005829">
    <property type="term" value="C:cytosol"/>
    <property type="evidence" value="ECO:0007669"/>
    <property type="project" value="TreeGrafter"/>
</dbReference>
<dbReference type="SUPFAM" id="SSF51735">
    <property type="entry name" value="NAD(P)-binding Rossmann-fold domains"/>
    <property type="match status" value="1"/>
</dbReference>
<dbReference type="GO" id="GO:0006730">
    <property type="term" value="P:one-carbon metabolic process"/>
    <property type="evidence" value="ECO:0007669"/>
    <property type="project" value="UniProtKB-KW"/>
</dbReference>
<dbReference type="InterPro" id="IPR000043">
    <property type="entry name" value="Adenosylhomocysteinase-like"/>
</dbReference>
<comment type="similarity">
    <text evidence="2">Belongs to the adenosylhomocysteinase family.</text>
</comment>
<dbReference type="Gene3D" id="3.40.50.720">
    <property type="entry name" value="NAD(P)-binding Rossmann-like Domain"/>
    <property type="match status" value="1"/>
</dbReference>
<feature type="domain" description="S-adenosyl-L-homocysteine hydrolase NAD binding" evidence="5">
    <location>
        <begin position="169"/>
        <end position="331"/>
    </location>
</feature>
<gene>
    <name evidence="6" type="ORF">Lcin_2365</name>
    <name evidence="7" type="ORF">NCTC12438_02444</name>
</gene>
<dbReference type="InterPro" id="IPR042172">
    <property type="entry name" value="Adenosylhomocyst_ase-like_sf"/>
</dbReference>
<keyword evidence="7" id="KW-0378">Hydrolase</keyword>
<dbReference type="AlphaFoldDB" id="A0A378IL39"/>
<evidence type="ECO:0000313" key="7">
    <source>
        <dbReference type="EMBL" id="STX35816.1"/>
    </source>
</evidence>
<dbReference type="InterPro" id="IPR036291">
    <property type="entry name" value="NAD(P)-bd_dom_sf"/>
</dbReference>
<name>A0A378IL39_9GAMM</name>
<reference evidence="7 9" key="2">
    <citation type="submission" date="2018-06" db="EMBL/GenBank/DDBJ databases">
        <authorList>
            <consortium name="Pathogen Informatics"/>
            <person name="Doyle S."/>
        </authorList>
    </citation>
    <scope>NUCLEOTIDE SEQUENCE [LARGE SCALE GENOMIC DNA]</scope>
    <source>
        <strain evidence="7 9">NCTC12438</strain>
    </source>
</reference>
<dbReference type="EMBL" id="UGNX01000001">
    <property type="protein sequence ID" value="STX35816.1"/>
    <property type="molecule type" value="Genomic_DNA"/>
</dbReference>
<reference evidence="6 8" key="1">
    <citation type="submission" date="2015-11" db="EMBL/GenBank/DDBJ databases">
        <title>Genomic analysis of 38 Legionella species identifies large and diverse effector repertoires.</title>
        <authorList>
            <person name="Burstein D."/>
            <person name="Amaro F."/>
            <person name="Zusman T."/>
            <person name="Lifshitz Z."/>
            <person name="Cohen O."/>
            <person name="Gilbert J.A."/>
            <person name="Pupko T."/>
            <person name="Shuman H.A."/>
            <person name="Segal G."/>
        </authorList>
    </citation>
    <scope>NUCLEOTIDE SEQUENCE [LARGE SCALE GENOMIC DNA]</scope>
    <source>
        <strain evidence="6 8">CDC#72-OH-14</strain>
    </source>
</reference>
<dbReference type="Proteomes" id="UP000054854">
    <property type="component" value="Unassembled WGS sequence"/>
</dbReference>
<proteinExistence type="inferred from homology"/>
<sequence length="375" mass="42404">MLKSNFKFYLFLINAMQNVLIKFFQTYSKTEAPFMHQQLTEWSATRPLAGLRILHHVPVVVNTLLKIACLLEAGADVTVTNPSDFCHAHPQAVASLKEANISYVETPLSLVGEKFDLYFDCGAQLYQFLGSPKIGAIELTGSGDYFYRHHDLDFPVISIDRTLTKQLETVLGCAESTHMALTKLTEIIPSETSWIIFGFGKIGRGVAYFCNQNKIPVVVVDICEKQRGLAKNLGIKAINPKNFNDLECALIEANVVITATGKKAILNDYPHSWFSGKILANLGVYDEFGPHFSEDEVLNHKMPVNFVLEDPTPMKYIDPEFYIHNLASLMLLKEKLVNGVYGIPDEMDQSIIQRWCTYHAFPLDQIKLWFYDPNR</sequence>
<dbReference type="GO" id="GO:0004013">
    <property type="term" value="F:adenosylhomocysteinase activity"/>
    <property type="evidence" value="ECO:0007669"/>
    <property type="project" value="TreeGrafter"/>
</dbReference>
<evidence type="ECO:0000256" key="4">
    <source>
        <dbReference type="ARBA" id="ARBA00023027"/>
    </source>
</evidence>
<dbReference type="GO" id="GO:0033353">
    <property type="term" value="P:S-adenosylmethionine cycle"/>
    <property type="evidence" value="ECO:0007669"/>
    <property type="project" value="TreeGrafter"/>
</dbReference>
<evidence type="ECO:0000313" key="9">
    <source>
        <dbReference type="Proteomes" id="UP000255316"/>
    </source>
</evidence>
<dbReference type="PANTHER" id="PTHR23420">
    <property type="entry name" value="ADENOSYLHOMOCYSTEINASE"/>
    <property type="match status" value="1"/>
</dbReference>
<comment type="cofactor">
    <cofactor evidence="1">
        <name>NAD(+)</name>
        <dbReference type="ChEBI" id="CHEBI:57540"/>
    </cofactor>
</comment>
<evidence type="ECO:0000256" key="3">
    <source>
        <dbReference type="ARBA" id="ARBA00022563"/>
    </source>
</evidence>
<keyword evidence="3" id="KW-0554">One-carbon metabolism</keyword>
<dbReference type="PANTHER" id="PTHR23420:SF0">
    <property type="entry name" value="ADENOSYLHOMOCYSTEINASE"/>
    <property type="match status" value="1"/>
</dbReference>
<dbReference type="Gene3D" id="3.40.50.1480">
    <property type="entry name" value="Adenosylhomocysteinase-like"/>
    <property type="match status" value="1"/>
</dbReference>
<evidence type="ECO:0000313" key="8">
    <source>
        <dbReference type="Proteomes" id="UP000054854"/>
    </source>
</evidence>
<dbReference type="STRING" id="28085.Lcin_2365"/>
<dbReference type="SMART" id="SM00997">
    <property type="entry name" value="AdoHcyase_NAD"/>
    <property type="match status" value="1"/>
</dbReference>
<evidence type="ECO:0000259" key="5">
    <source>
        <dbReference type="SMART" id="SM00997"/>
    </source>
</evidence>
<evidence type="ECO:0000256" key="2">
    <source>
        <dbReference type="ARBA" id="ARBA00007122"/>
    </source>
</evidence>
<dbReference type="EMBL" id="LNXX01000043">
    <property type="protein sequence ID" value="KTC82993.1"/>
    <property type="molecule type" value="Genomic_DNA"/>
</dbReference>
<accession>A0A378IL39</accession>
<organism evidence="7 9">
    <name type="scientific">Legionella cincinnatiensis</name>
    <dbReference type="NCBI Taxonomy" id="28085"/>
    <lineage>
        <taxon>Bacteria</taxon>
        <taxon>Pseudomonadati</taxon>
        <taxon>Pseudomonadota</taxon>
        <taxon>Gammaproteobacteria</taxon>
        <taxon>Legionellales</taxon>
        <taxon>Legionellaceae</taxon>
        <taxon>Legionella</taxon>
    </lineage>
</organism>